<dbReference type="SUPFAM" id="SSF47226">
    <property type="entry name" value="Histidine-containing phosphotransfer domain, HPT domain"/>
    <property type="match status" value="1"/>
</dbReference>
<dbReference type="GO" id="GO:0004672">
    <property type="term" value="F:protein kinase activity"/>
    <property type="evidence" value="ECO:0007669"/>
    <property type="project" value="UniProtKB-ARBA"/>
</dbReference>
<dbReference type="InterPro" id="IPR036641">
    <property type="entry name" value="HPT_dom_sf"/>
</dbReference>
<evidence type="ECO:0000313" key="5">
    <source>
        <dbReference type="Proteomes" id="UP000033673"/>
    </source>
</evidence>
<evidence type="ECO:0000256" key="1">
    <source>
        <dbReference type="ARBA" id="ARBA00023012"/>
    </source>
</evidence>
<gene>
    <name evidence="4" type="ORF">TW81_03790</name>
</gene>
<name>A0A0F4NND5_9VIBR</name>
<dbReference type="STRING" id="579748.TW81_03790"/>
<dbReference type="RefSeq" id="WP_045954397.1">
    <property type="nucleotide sequence ID" value="NZ_JXXV01000007.1"/>
</dbReference>
<dbReference type="OrthoDB" id="5878324at2"/>
<dbReference type="PROSITE" id="PS50894">
    <property type="entry name" value="HPT"/>
    <property type="match status" value="1"/>
</dbReference>
<evidence type="ECO:0000313" key="4">
    <source>
        <dbReference type="EMBL" id="KJY84660.1"/>
    </source>
</evidence>
<evidence type="ECO:0000259" key="3">
    <source>
        <dbReference type="PROSITE" id="PS50894"/>
    </source>
</evidence>
<feature type="domain" description="HPt" evidence="3">
    <location>
        <begin position="21"/>
        <end position="122"/>
    </location>
</feature>
<dbReference type="Gene3D" id="1.20.120.160">
    <property type="entry name" value="HPT domain"/>
    <property type="match status" value="1"/>
</dbReference>
<dbReference type="EMBL" id="JXXV01000007">
    <property type="protein sequence ID" value="KJY84660.1"/>
    <property type="molecule type" value="Genomic_DNA"/>
</dbReference>
<dbReference type="Pfam" id="PF01627">
    <property type="entry name" value="Hpt"/>
    <property type="match status" value="1"/>
</dbReference>
<reference evidence="4 5" key="1">
    <citation type="journal article" date="2015" name="BMC Genomics">
        <title>Genome mining reveals unlocked bioactive potential of marine Gram-negative bacteria.</title>
        <authorList>
            <person name="Machado H."/>
            <person name="Sonnenschein E.C."/>
            <person name="Melchiorsen J."/>
            <person name="Gram L."/>
        </authorList>
    </citation>
    <scope>NUCLEOTIDE SEQUENCE [LARGE SCALE GENOMIC DNA]</scope>
    <source>
        <strain evidence="4 5">S2757</strain>
    </source>
</reference>
<protein>
    <recommendedName>
        <fullName evidence="3">HPt domain-containing protein</fullName>
    </recommendedName>
</protein>
<sequence>MTSYIDDISSLDHLFWLENYDSASQKMIANCYVDSMEEDLDTLITAIAHQTPDSTRNQLHKIKGGLAMIGHMALADAVNQMIGAIDSELCRTNWPRHRHECIQLSKIIEESIRVMKAWLKDHNEVNA</sequence>
<keyword evidence="5" id="KW-1185">Reference proteome</keyword>
<feature type="modified residue" description="Phosphohistidine" evidence="2">
    <location>
        <position position="60"/>
    </location>
</feature>
<comment type="caution">
    <text evidence="4">The sequence shown here is derived from an EMBL/GenBank/DDBJ whole genome shotgun (WGS) entry which is preliminary data.</text>
</comment>
<organism evidence="4 5">
    <name type="scientific">Vibrio galatheae</name>
    <dbReference type="NCBI Taxonomy" id="579748"/>
    <lineage>
        <taxon>Bacteria</taxon>
        <taxon>Pseudomonadati</taxon>
        <taxon>Pseudomonadota</taxon>
        <taxon>Gammaproteobacteria</taxon>
        <taxon>Vibrionales</taxon>
        <taxon>Vibrionaceae</taxon>
        <taxon>Vibrio</taxon>
    </lineage>
</organism>
<dbReference type="InterPro" id="IPR008207">
    <property type="entry name" value="Sig_transdc_His_kin_Hpt_dom"/>
</dbReference>
<evidence type="ECO:0000256" key="2">
    <source>
        <dbReference type="PROSITE-ProRule" id="PRU00110"/>
    </source>
</evidence>
<keyword evidence="2" id="KW-0597">Phosphoprotein</keyword>
<dbReference type="GO" id="GO:0000160">
    <property type="term" value="P:phosphorelay signal transduction system"/>
    <property type="evidence" value="ECO:0007669"/>
    <property type="project" value="UniProtKB-KW"/>
</dbReference>
<dbReference type="PATRIC" id="fig|579748.3.peg.787"/>
<proteinExistence type="predicted"/>
<dbReference type="Proteomes" id="UP000033673">
    <property type="component" value="Unassembled WGS sequence"/>
</dbReference>
<keyword evidence="1" id="KW-0902">Two-component regulatory system</keyword>
<dbReference type="AlphaFoldDB" id="A0A0F4NND5"/>
<accession>A0A0F4NND5</accession>